<name>A0A316Z1G9_9BASI</name>
<feature type="compositionally biased region" description="Low complexity" evidence="2">
    <location>
        <begin position="67"/>
        <end position="98"/>
    </location>
</feature>
<feature type="compositionally biased region" description="Low complexity" evidence="2">
    <location>
        <begin position="522"/>
        <end position="531"/>
    </location>
</feature>
<feature type="region of interest" description="Disordered" evidence="2">
    <location>
        <begin position="576"/>
        <end position="615"/>
    </location>
</feature>
<evidence type="ECO:0000313" key="5">
    <source>
        <dbReference type="Proteomes" id="UP000245946"/>
    </source>
</evidence>
<evidence type="ECO:0000256" key="2">
    <source>
        <dbReference type="SAM" id="MobiDB-lite"/>
    </source>
</evidence>
<dbReference type="GO" id="GO:0005643">
    <property type="term" value="C:nuclear pore"/>
    <property type="evidence" value="ECO:0007669"/>
    <property type="project" value="UniProtKB-UniRule"/>
</dbReference>
<dbReference type="AlphaFoldDB" id="A0A316Z1G9"/>
<keyword evidence="1" id="KW-0653">Protein transport</keyword>
<dbReference type="InterPro" id="IPR012677">
    <property type="entry name" value="Nucleotide-bd_a/b_plait_sf"/>
</dbReference>
<evidence type="ECO:0000256" key="1">
    <source>
        <dbReference type="PROSITE-ProRule" id="PRU00804"/>
    </source>
</evidence>
<organism evidence="4 5">
    <name type="scientific">Tilletiopsis washingtonensis</name>
    <dbReference type="NCBI Taxonomy" id="58919"/>
    <lineage>
        <taxon>Eukaryota</taxon>
        <taxon>Fungi</taxon>
        <taxon>Dikarya</taxon>
        <taxon>Basidiomycota</taxon>
        <taxon>Ustilaginomycotina</taxon>
        <taxon>Exobasidiomycetes</taxon>
        <taxon>Entylomatales</taxon>
        <taxon>Entylomatales incertae sedis</taxon>
        <taxon>Tilletiopsis</taxon>
    </lineage>
</organism>
<dbReference type="InterPro" id="IPR007846">
    <property type="entry name" value="RRM_NUP35_dom"/>
</dbReference>
<keyword evidence="5" id="KW-1185">Reference proteome</keyword>
<dbReference type="Proteomes" id="UP000245946">
    <property type="component" value="Unassembled WGS sequence"/>
</dbReference>
<feature type="compositionally biased region" description="Low complexity" evidence="2">
    <location>
        <begin position="142"/>
        <end position="209"/>
    </location>
</feature>
<dbReference type="RefSeq" id="XP_025595041.1">
    <property type="nucleotide sequence ID" value="XM_025744490.1"/>
</dbReference>
<keyword evidence="1" id="KW-0906">Nuclear pore complex</keyword>
<keyword evidence="1" id="KW-0813">Transport</keyword>
<feature type="compositionally biased region" description="Low complexity" evidence="2">
    <location>
        <begin position="106"/>
        <end position="132"/>
    </location>
</feature>
<dbReference type="PROSITE" id="PS51472">
    <property type="entry name" value="RRM_NUP35"/>
    <property type="match status" value="1"/>
</dbReference>
<dbReference type="GeneID" id="37272034"/>
<evidence type="ECO:0000259" key="3">
    <source>
        <dbReference type="PROSITE" id="PS51472"/>
    </source>
</evidence>
<dbReference type="OrthoDB" id="3365060at2759"/>
<feature type="domain" description="RRM Nup35-type" evidence="3">
    <location>
        <begin position="416"/>
        <end position="497"/>
    </location>
</feature>
<feature type="compositionally biased region" description="Low complexity" evidence="2">
    <location>
        <begin position="257"/>
        <end position="288"/>
    </location>
</feature>
<dbReference type="EMBL" id="KZ819309">
    <property type="protein sequence ID" value="PWN94762.1"/>
    <property type="molecule type" value="Genomic_DNA"/>
</dbReference>
<dbReference type="GO" id="GO:0051028">
    <property type="term" value="P:mRNA transport"/>
    <property type="evidence" value="ECO:0007669"/>
    <property type="project" value="UniProtKB-UniRule"/>
</dbReference>
<gene>
    <name evidence="4" type="ORF">FA09DRAFT_341739</name>
</gene>
<dbReference type="STRING" id="58919.A0A316Z1G9"/>
<sequence>MFSFGTPAASSGFGAPQQQQAGQQAGQQAQQQQQQQQQGQQPPATPGPLTLDHLSRPAGSSAFSFAQPQQQQLGQQQGQQQGQQPQQGLFGQPQQQPGLFGGGGQQPQPTQQWGASQPQQQQPQQGGAFGAQSWGLGSYGAQPQQPQQQQQPGQTSHFGQQPQQQQGMQQQQPGQQQQQQQYQPFGAYGAQQQQQPSQQQAPQQGVQAPEMQYLPGYLAKLRGGRPYSSPTRAEPQSPPHLESTPARGSAAARHEGSSGADGASSPSARFSSSFFSSPAAGASSPERSLAPGATREGSIFGPSGLRGSRRTGAAALGQGTPSRESVGPVRRRVSSSLRNSSGLGFSPPRGGGFGAQQEEDDAPPTDVLADESAAYAQASANLRSSTSAGILPAAPPAPAPASTAPVSIPAATVREDASQRTIVVYGFAATYVHAVAEHFKTLGAVVGVEQEAESALRIEYTESFMALRALRRTGEALPLAGGAFVGVRWASDEAHRHAVLYGLDTSLSASPLPGHASTNALSVSSSNQLSSRGGTPAFGRPISVVGEPASAFAKRGGPGANTAGAQAGNTGSPFFRGASALLGAGSNPSTPSKPGAPAAHNQQVHKADGGTPSGVMGRIGDAIFGW</sequence>
<dbReference type="Gene3D" id="3.30.70.330">
    <property type="match status" value="1"/>
</dbReference>
<dbReference type="Pfam" id="PF05172">
    <property type="entry name" value="RRM_Nup35"/>
    <property type="match status" value="1"/>
</dbReference>
<protein>
    <recommendedName>
        <fullName evidence="3">RRM Nup35-type domain-containing protein</fullName>
    </recommendedName>
</protein>
<reference evidence="4 5" key="1">
    <citation type="journal article" date="2018" name="Mol. Biol. Evol.">
        <title>Broad Genomic Sampling Reveals a Smut Pathogenic Ancestry of the Fungal Clade Ustilaginomycotina.</title>
        <authorList>
            <person name="Kijpornyongpan T."/>
            <person name="Mondo S.J."/>
            <person name="Barry K."/>
            <person name="Sandor L."/>
            <person name="Lee J."/>
            <person name="Lipzen A."/>
            <person name="Pangilinan J."/>
            <person name="LaButti K."/>
            <person name="Hainaut M."/>
            <person name="Henrissat B."/>
            <person name="Grigoriev I.V."/>
            <person name="Spatafora J.W."/>
            <person name="Aime M.C."/>
        </authorList>
    </citation>
    <scope>NUCLEOTIDE SEQUENCE [LARGE SCALE GENOMIC DNA]</scope>
    <source>
        <strain evidence="4 5">MCA 4186</strain>
    </source>
</reference>
<keyword evidence="1" id="KW-0811">Translocation</keyword>
<feature type="compositionally biased region" description="Low complexity" evidence="2">
    <location>
        <begin position="322"/>
        <end position="346"/>
    </location>
</feature>
<feature type="region of interest" description="Disordered" evidence="2">
    <location>
        <begin position="519"/>
        <end position="540"/>
    </location>
</feature>
<keyword evidence="1" id="KW-0509">mRNA transport</keyword>
<feature type="region of interest" description="Disordered" evidence="2">
    <location>
        <begin position="1"/>
        <end position="365"/>
    </location>
</feature>
<keyword evidence="1" id="KW-0539">Nucleus</keyword>
<accession>A0A316Z1G9</accession>
<feature type="compositionally biased region" description="Low complexity" evidence="2">
    <location>
        <begin position="14"/>
        <end position="42"/>
    </location>
</feature>
<proteinExistence type="predicted"/>
<evidence type="ECO:0000313" key="4">
    <source>
        <dbReference type="EMBL" id="PWN94762.1"/>
    </source>
</evidence>